<dbReference type="GO" id="GO:0003727">
    <property type="term" value="F:single-stranded RNA binding"/>
    <property type="evidence" value="ECO:0007669"/>
    <property type="project" value="TreeGrafter"/>
</dbReference>
<dbReference type="GO" id="GO:0071036">
    <property type="term" value="P:nuclear polyadenylation-dependent snoRNA catabolic process"/>
    <property type="evidence" value="ECO:0007669"/>
    <property type="project" value="TreeGrafter"/>
</dbReference>
<dbReference type="RefSeq" id="XP_052944863.1">
    <property type="nucleotide sequence ID" value="XM_053087361.1"/>
</dbReference>
<evidence type="ECO:0000256" key="7">
    <source>
        <dbReference type="ARBA" id="ARBA00023242"/>
    </source>
</evidence>
<feature type="compositionally biased region" description="Basic and acidic residues" evidence="9">
    <location>
        <begin position="612"/>
        <end position="623"/>
    </location>
</feature>
<dbReference type="InterPro" id="IPR044876">
    <property type="entry name" value="HRDC_dom_sf"/>
</dbReference>
<dbReference type="Gene3D" id="3.30.420.10">
    <property type="entry name" value="Ribonuclease H-like superfamily/Ribonuclease H"/>
    <property type="match status" value="1"/>
</dbReference>
<feature type="compositionally biased region" description="Basic residues" evidence="9">
    <location>
        <begin position="857"/>
        <end position="866"/>
    </location>
</feature>
<evidence type="ECO:0000256" key="2">
    <source>
        <dbReference type="ARBA" id="ARBA00022552"/>
    </source>
</evidence>
<dbReference type="CDD" id="cd06147">
    <property type="entry name" value="Rrp6p_like_exo"/>
    <property type="match status" value="1"/>
</dbReference>
<keyword evidence="2" id="KW-0698">rRNA processing</keyword>
<dbReference type="InterPro" id="IPR010997">
    <property type="entry name" value="HRDC-like_sf"/>
</dbReference>
<feature type="region of interest" description="Disordered" evidence="9">
    <location>
        <begin position="606"/>
        <end position="701"/>
    </location>
</feature>
<keyword evidence="12" id="KW-1185">Reference proteome</keyword>
<keyword evidence="3" id="KW-0540">Nuclease</keyword>
<dbReference type="GO" id="GO:0071038">
    <property type="term" value="P:TRAMP-dependent tRNA surveillance pathway"/>
    <property type="evidence" value="ECO:0007669"/>
    <property type="project" value="TreeGrafter"/>
</dbReference>
<dbReference type="GO" id="GO:0071037">
    <property type="term" value="P:nuclear polyadenylation-dependent snRNA catabolic process"/>
    <property type="evidence" value="ECO:0007669"/>
    <property type="project" value="TreeGrafter"/>
</dbReference>
<keyword evidence="5" id="KW-0271">Exosome</keyword>
<feature type="region of interest" description="Disordered" evidence="9">
    <location>
        <begin position="450"/>
        <end position="476"/>
    </location>
</feature>
<dbReference type="InterPro" id="IPR012337">
    <property type="entry name" value="RNaseH-like_sf"/>
</dbReference>
<dbReference type="FunFam" id="3.30.420.10:FF:000059">
    <property type="entry name" value="Exosome complex exonuclease Rrp6"/>
    <property type="match status" value="1"/>
</dbReference>
<gene>
    <name evidence="11" type="ORF">MKK02DRAFT_27517</name>
</gene>
<dbReference type="InterPro" id="IPR002121">
    <property type="entry name" value="HRDC_dom"/>
</dbReference>
<dbReference type="GeneID" id="77726562"/>
<dbReference type="GO" id="GO:0071039">
    <property type="term" value="P:nuclear polyadenylation-dependent CUT catabolic process"/>
    <property type="evidence" value="ECO:0007669"/>
    <property type="project" value="TreeGrafter"/>
</dbReference>
<reference evidence="11" key="1">
    <citation type="journal article" date="2022" name="G3 (Bethesda)">
        <title>High quality genome of the basidiomycete yeast Dioszegia hungarica PDD-24b-2 isolated from cloud water.</title>
        <authorList>
            <person name="Jarrige D."/>
            <person name="Haridas S."/>
            <person name="Bleykasten-Grosshans C."/>
            <person name="Joly M."/>
            <person name="Nadalig T."/>
            <person name="Sancelme M."/>
            <person name="Vuilleumier S."/>
            <person name="Grigoriev I.V."/>
            <person name="Amato P."/>
            <person name="Bringel F."/>
        </authorList>
    </citation>
    <scope>NUCLEOTIDE SEQUENCE</scope>
    <source>
        <strain evidence="11">PDD-24b-2</strain>
    </source>
</reference>
<dbReference type="SMART" id="SM00474">
    <property type="entry name" value="35EXOc"/>
    <property type="match status" value="1"/>
</dbReference>
<dbReference type="GO" id="GO:0071044">
    <property type="term" value="P:histone mRNA catabolic process"/>
    <property type="evidence" value="ECO:0007669"/>
    <property type="project" value="TreeGrafter"/>
</dbReference>
<dbReference type="PANTHER" id="PTHR12124">
    <property type="entry name" value="POLYMYOSITIS/SCLERODERMA AUTOANTIGEN-RELATED"/>
    <property type="match status" value="1"/>
</dbReference>
<sequence>MDAASHGLSQAAGPSSHLGGITAALDRLTTHAAALPPKSDLSFHRTLDRKFAKSVDGTSNRLLGLTEQLLTLVEGDTSRPKAGVKGKGRSKLADEQDAVEGFRRSVGNVIDGLLEDAVSFKLHDSRLDDVSGQKKKAAIQIDPRMAAAASRKLPGPFAPYPAGKNGQGRLAYDLMFADVDKPQLLFPDAPNTAHNQPWTPTLATKPHSMVPLDHPISTAGLLSPTSAADIKEAELRKRKIREREHPYWYETQHLPYPTRMFEVAAPIPPVEMEDCPLVFVNTPETLEEMVGYLREAKEIAVDLEHHSTRSYFGFTCLMQISTRERDWVVDTLKLRGEIREGKFGDVMVDPSIVKVFHGSDSDILWLERDFDIYIVNLFDTYHATMVLNFPSHSLASLLARYCSVTADKRYQMADWRIRPLPQAMIDYARSDTHYLLYIYDHLRNALLEMSSRPSTPQPGPSADASTPAQDALRKSLRQNPQAALRQVLELSAETAMKMYERDEYQTDGRGSGGWKSLLKKSLPPDSEDTIEAAVMIALHKWRDDVARRLDESPFWVMPTDIIRQIGILRVPKRDLIARILHAKKMLAKDMADDVLQVVVAARNEWTANPPAPKEKTATTDQGRRNPPPAERQAPPSTFSRPSPVDSLWASLEAVQPASKPKSQSALFGNTVPARRSPSPPARPKSSLFGSTMPAQRPTKQAFGLKKREMSPSFDLVSRRIAEEIHPGSAAATGDEDMGEATLQPETVPFVPAAKRTGFTALKEIAAASRAKVAAEKAAQRAPSPVAGGAMLAEAEGSSSAAPIKPAHKSRDEIVQVKRQRKKPAAKAAAASTSATGTPSAPSTSQSGTVDVDTTAPKKVKKPKSKPAAHGDIPVFDYATEGNLLDQPNAPPRAGDEDGPKKKKKKKDKPRPLDAPPPVMIQTPDFGKMPRDMSQPKAGAKSRTFTC</sequence>
<dbReference type="GO" id="GO:0000467">
    <property type="term" value="P:exonucleolytic trimming to generate mature 3'-end of 5.8S rRNA from tricistronic rRNA transcript (SSU-rRNA, 5.8S rRNA, LSU-rRNA)"/>
    <property type="evidence" value="ECO:0007669"/>
    <property type="project" value="InterPro"/>
</dbReference>
<dbReference type="SUPFAM" id="SSF53098">
    <property type="entry name" value="Ribonuclease H-like"/>
    <property type="match status" value="1"/>
</dbReference>
<organism evidence="11 12">
    <name type="scientific">Dioszegia hungarica</name>
    <dbReference type="NCBI Taxonomy" id="4972"/>
    <lineage>
        <taxon>Eukaryota</taxon>
        <taxon>Fungi</taxon>
        <taxon>Dikarya</taxon>
        <taxon>Basidiomycota</taxon>
        <taxon>Agaricomycotina</taxon>
        <taxon>Tremellomycetes</taxon>
        <taxon>Tremellales</taxon>
        <taxon>Bulleribasidiaceae</taxon>
        <taxon>Dioszegia</taxon>
    </lineage>
</organism>
<feature type="compositionally biased region" description="Low complexity" evidence="9">
    <location>
        <begin position="825"/>
        <end position="856"/>
    </location>
</feature>
<name>A0AA38LVD8_9TREE</name>
<dbReference type="InterPro" id="IPR045092">
    <property type="entry name" value="Rrp6-like"/>
</dbReference>
<dbReference type="Proteomes" id="UP001164286">
    <property type="component" value="Unassembled WGS sequence"/>
</dbReference>
<dbReference type="InterPro" id="IPR036397">
    <property type="entry name" value="RNaseH_sf"/>
</dbReference>
<keyword evidence="7" id="KW-0539">Nucleus</keyword>
<comment type="subcellular location">
    <subcellularLocation>
        <location evidence="1">Nucleus</location>
    </subcellularLocation>
</comment>
<evidence type="ECO:0000313" key="11">
    <source>
        <dbReference type="EMBL" id="KAI9635086.1"/>
    </source>
</evidence>
<dbReference type="GO" id="GO:0000176">
    <property type="term" value="C:nuclear exosome (RNase complex)"/>
    <property type="evidence" value="ECO:0007669"/>
    <property type="project" value="InterPro"/>
</dbReference>
<keyword evidence="4" id="KW-0378">Hydrolase</keyword>
<dbReference type="Pfam" id="PF08066">
    <property type="entry name" value="PMC2NT"/>
    <property type="match status" value="1"/>
</dbReference>
<evidence type="ECO:0000313" key="12">
    <source>
        <dbReference type="Proteomes" id="UP001164286"/>
    </source>
</evidence>
<dbReference type="InterPro" id="IPR002562">
    <property type="entry name" value="3'-5'_exonuclease_dom"/>
</dbReference>
<accession>A0AA38LVD8</accession>
<evidence type="ECO:0000256" key="9">
    <source>
        <dbReference type="SAM" id="MobiDB-lite"/>
    </source>
</evidence>
<proteinExistence type="inferred from homology"/>
<dbReference type="GO" id="GO:0071040">
    <property type="term" value="P:nuclear polyadenylation-dependent antisense transcript catabolic process"/>
    <property type="evidence" value="ECO:0007669"/>
    <property type="project" value="TreeGrafter"/>
</dbReference>
<dbReference type="InterPro" id="IPR012588">
    <property type="entry name" value="Exosome-assoc_fac_Rrp6_N"/>
</dbReference>
<comment type="similarity">
    <text evidence="8">Belongs to the exosome component 10/RRP6 family.</text>
</comment>
<dbReference type="AlphaFoldDB" id="A0AA38LVD8"/>
<dbReference type="GO" id="GO:0000166">
    <property type="term" value="F:nucleotide binding"/>
    <property type="evidence" value="ECO:0007669"/>
    <property type="project" value="InterPro"/>
</dbReference>
<dbReference type="GO" id="GO:0005730">
    <property type="term" value="C:nucleolus"/>
    <property type="evidence" value="ECO:0007669"/>
    <property type="project" value="TreeGrafter"/>
</dbReference>
<protein>
    <submittedName>
        <fullName evidence="11">PM-scl autoantigen</fullName>
    </submittedName>
</protein>
<evidence type="ECO:0000259" key="10">
    <source>
        <dbReference type="PROSITE" id="PS50967"/>
    </source>
</evidence>
<dbReference type="GO" id="GO:0071035">
    <property type="term" value="P:nuclear polyadenylation-dependent rRNA catabolic process"/>
    <property type="evidence" value="ECO:0007669"/>
    <property type="project" value="TreeGrafter"/>
</dbReference>
<dbReference type="PROSITE" id="PS50967">
    <property type="entry name" value="HRDC"/>
    <property type="match status" value="1"/>
</dbReference>
<keyword evidence="6" id="KW-0269">Exonuclease</keyword>
<dbReference type="EMBL" id="JAKWFO010000005">
    <property type="protein sequence ID" value="KAI9635086.1"/>
    <property type="molecule type" value="Genomic_DNA"/>
</dbReference>
<evidence type="ECO:0000256" key="3">
    <source>
        <dbReference type="ARBA" id="ARBA00022722"/>
    </source>
</evidence>
<evidence type="ECO:0000256" key="1">
    <source>
        <dbReference type="ARBA" id="ARBA00004123"/>
    </source>
</evidence>
<dbReference type="GO" id="GO:0071051">
    <property type="term" value="P:poly(A)-dependent snoRNA 3'-end processing"/>
    <property type="evidence" value="ECO:0007669"/>
    <property type="project" value="TreeGrafter"/>
</dbReference>
<evidence type="ECO:0000256" key="8">
    <source>
        <dbReference type="ARBA" id="ARBA00043957"/>
    </source>
</evidence>
<dbReference type="InterPro" id="IPR049559">
    <property type="entry name" value="Rrp6p-like_exo"/>
</dbReference>
<dbReference type="Pfam" id="PF00570">
    <property type="entry name" value="HRDC"/>
    <property type="match status" value="1"/>
</dbReference>
<feature type="region of interest" description="Disordered" evidence="9">
    <location>
        <begin position="791"/>
        <end position="946"/>
    </location>
</feature>
<comment type="caution">
    <text evidence="11">The sequence shown here is derived from an EMBL/GenBank/DDBJ whole genome shotgun (WGS) entry which is preliminary data.</text>
</comment>
<feature type="domain" description="HRDC" evidence="10">
    <location>
        <begin position="528"/>
        <end position="608"/>
    </location>
</feature>
<dbReference type="Gene3D" id="1.10.150.80">
    <property type="entry name" value="HRDC domain"/>
    <property type="match status" value="1"/>
</dbReference>
<dbReference type="SUPFAM" id="SSF47819">
    <property type="entry name" value="HRDC-like"/>
    <property type="match status" value="1"/>
</dbReference>
<evidence type="ECO:0000256" key="4">
    <source>
        <dbReference type="ARBA" id="ARBA00022801"/>
    </source>
</evidence>
<evidence type="ECO:0000256" key="5">
    <source>
        <dbReference type="ARBA" id="ARBA00022835"/>
    </source>
</evidence>
<evidence type="ECO:0000256" key="6">
    <source>
        <dbReference type="ARBA" id="ARBA00022839"/>
    </source>
</evidence>
<dbReference type="PANTHER" id="PTHR12124:SF47">
    <property type="entry name" value="EXOSOME COMPONENT 10"/>
    <property type="match status" value="1"/>
</dbReference>
<dbReference type="Pfam" id="PF01612">
    <property type="entry name" value="DNA_pol_A_exo1"/>
    <property type="match status" value="1"/>
</dbReference>
<dbReference type="GO" id="GO:0000175">
    <property type="term" value="F:3'-5'-RNA exonuclease activity"/>
    <property type="evidence" value="ECO:0007669"/>
    <property type="project" value="InterPro"/>
</dbReference>